<keyword evidence="4" id="KW-1185">Reference proteome</keyword>
<organism evidence="3 4">
    <name type="scientific">Dolichospermum circinale CS-537/01</name>
    <dbReference type="NCBI Taxonomy" id="3021739"/>
    <lineage>
        <taxon>Bacteria</taxon>
        <taxon>Bacillati</taxon>
        <taxon>Cyanobacteriota</taxon>
        <taxon>Cyanophyceae</taxon>
        <taxon>Nostocales</taxon>
        <taxon>Aphanizomenonaceae</taxon>
        <taxon>Dolichospermum</taxon>
        <taxon>Dolichospermum circinale</taxon>
    </lineage>
</organism>
<dbReference type="InterPro" id="IPR050194">
    <property type="entry name" value="Glycosyltransferase_grp1"/>
</dbReference>
<comment type="caution">
    <text evidence="3">The sequence shown here is derived from an EMBL/GenBank/DDBJ whole genome shotgun (WGS) entry which is preliminary data.</text>
</comment>
<dbReference type="InterPro" id="IPR028098">
    <property type="entry name" value="Glyco_trans_4-like_N"/>
</dbReference>
<dbReference type="SUPFAM" id="SSF53756">
    <property type="entry name" value="UDP-Glycosyltransferase/glycogen phosphorylase"/>
    <property type="match status" value="1"/>
</dbReference>
<evidence type="ECO:0000259" key="2">
    <source>
        <dbReference type="Pfam" id="PF13439"/>
    </source>
</evidence>
<evidence type="ECO:0000313" key="3">
    <source>
        <dbReference type="EMBL" id="MDB9485823.1"/>
    </source>
</evidence>
<protein>
    <submittedName>
        <fullName evidence="3">Glycosyltransferase family 4 protein</fullName>
    </submittedName>
</protein>
<dbReference type="PANTHER" id="PTHR45947">
    <property type="entry name" value="SULFOQUINOVOSYL TRANSFERASE SQD2"/>
    <property type="match status" value="1"/>
</dbReference>
<dbReference type="InterPro" id="IPR001296">
    <property type="entry name" value="Glyco_trans_1"/>
</dbReference>
<dbReference type="RefSeq" id="WP_271804946.1">
    <property type="nucleotide sequence ID" value="NZ_JAQMTU010000028.1"/>
</dbReference>
<name>A0ABT5A1M4_9CYAN</name>
<dbReference type="Proteomes" id="UP001212123">
    <property type="component" value="Unassembled WGS sequence"/>
</dbReference>
<reference evidence="3 4" key="1">
    <citation type="submission" date="2023-01" db="EMBL/GenBank/DDBJ databases">
        <title>Genomes from the Australian National Cyanobacteria Reference Collection.</title>
        <authorList>
            <person name="Willis A."/>
            <person name="Lee E.M.F."/>
        </authorList>
    </citation>
    <scope>NUCLEOTIDE SEQUENCE [LARGE SCALE GENOMIC DNA]</scope>
    <source>
        <strain evidence="3 4">CS-537/01</strain>
    </source>
</reference>
<proteinExistence type="predicted"/>
<evidence type="ECO:0000313" key="4">
    <source>
        <dbReference type="Proteomes" id="UP001212123"/>
    </source>
</evidence>
<sequence>MWDKNEEFYIDELKIKNYTTKIKFGAVGELLPKKLRAFFLDSAILDDILATRPDIIHLQNPLPALAFEKIARESSEAGIKVMASTHGFFEVMNPTNYGVPLYQKWAWEMGITQPVTRALSYVDAILSGYPNEKQMLIERGVPETKIHLVPNGINPFFLAPPSKEECNTVLEKFRISQEKPILLFIGNHTGNKGLDTVIRVASCLSQPATVVIGGKLLSPEEPLEWRQKIPPANNVDIIFTDFLTLTEQRALYNLSTILLFPSLADTLPLTILEAMASGLPVIAYDTGGISYQLANSSGIVIKHGNFQEFYESVQMMLDDQKLREKISENAKKRQEQFFSWHIAADKTLDIYKKMLDAQ</sequence>
<dbReference type="Pfam" id="PF00534">
    <property type="entry name" value="Glycos_transf_1"/>
    <property type="match status" value="1"/>
</dbReference>
<accession>A0ABT5A1M4</accession>
<dbReference type="EMBL" id="JAQMTU010000028">
    <property type="protein sequence ID" value="MDB9485823.1"/>
    <property type="molecule type" value="Genomic_DNA"/>
</dbReference>
<dbReference type="CDD" id="cd03801">
    <property type="entry name" value="GT4_PimA-like"/>
    <property type="match status" value="1"/>
</dbReference>
<dbReference type="PANTHER" id="PTHR45947:SF3">
    <property type="entry name" value="SULFOQUINOVOSYL TRANSFERASE SQD2"/>
    <property type="match status" value="1"/>
</dbReference>
<evidence type="ECO:0000259" key="1">
    <source>
        <dbReference type="Pfam" id="PF00534"/>
    </source>
</evidence>
<dbReference type="Pfam" id="PF13439">
    <property type="entry name" value="Glyco_transf_4"/>
    <property type="match status" value="1"/>
</dbReference>
<feature type="domain" description="Glycosyl transferase family 1" evidence="1">
    <location>
        <begin position="171"/>
        <end position="333"/>
    </location>
</feature>
<dbReference type="Gene3D" id="3.40.50.2000">
    <property type="entry name" value="Glycogen Phosphorylase B"/>
    <property type="match status" value="2"/>
</dbReference>
<feature type="domain" description="Glycosyltransferase subfamily 4-like N-terminal" evidence="2">
    <location>
        <begin position="31"/>
        <end position="155"/>
    </location>
</feature>
<gene>
    <name evidence="3" type="ORF">PN492_04565</name>
</gene>